<dbReference type="InterPro" id="IPR036388">
    <property type="entry name" value="WH-like_DNA-bd_sf"/>
</dbReference>
<keyword evidence="4 5" id="KW-0963">Cytoplasm</keyword>
<comment type="caution">
    <text evidence="7">The sequence shown here is derived from an EMBL/GenBank/DDBJ whole genome shotgun (WGS) entry which is preliminary data.</text>
</comment>
<accession>A0ABV2J6U9</accession>
<dbReference type="PANTHER" id="PTHR33602">
    <property type="entry name" value="REGULATORY PROTEIN RECX FAMILY PROTEIN"/>
    <property type="match status" value="1"/>
</dbReference>
<comment type="similarity">
    <text evidence="2 5">Belongs to the RecX family.</text>
</comment>
<evidence type="ECO:0000256" key="2">
    <source>
        <dbReference type="ARBA" id="ARBA00009695"/>
    </source>
</evidence>
<dbReference type="Pfam" id="PF02631">
    <property type="entry name" value="RecX_HTH2"/>
    <property type="match status" value="1"/>
</dbReference>
<proteinExistence type="inferred from homology"/>
<name>A0ABV2J6U9_9FIRM</name>
<gene>
    <name evidence="5" type="primary">recX</name>
    <name evidence="7" type="ORF">ABID14_000115</name>
</gene>
<evidence type="ECO:0000256" key="1">
    <source>
        <dbReference type="ARBA" id="ARBA00004496"/>
    </source>
</evidence>
<evidence type="ECO:0000256" key="4">
    <source>
        <dbReference type="ARBA" id="ARBA00022490"/>
    </source>
</evidence>
<comment type="subcellular location">
    <subcellularLocation>
        <location evidence="1 5">Cytoplasm</location>
    </subcellularLocation>
</comment>
<dbReference type="Proteomes" id="UP001549162">
    <property type="component" value="Unassembled WGS sequence"/>
</dbReference>
<keyword evidence="8" id="KW-1185">Reference proteome</keyword>
<dbReference type="RefSeq" id="WP_354366503.1">
    <property type="nucleotide sequence ID" value="NZ_JBEPMA010000001.1"/>
</dbReference>
<dbReference type="EMBL" id="JBEPMA010000001">
    <property type="protein sequence ID" value="MET3616495.1"/>
    <property type="molecule type" value="Genomic_DNA"/>
</dbReference>
<evidence type="ECO:0000256" key="3">
    <source>
        <dbReference type="ARBA" id="ARBA00018111"/>
    </source>
</evidence>
<dbReference type="HAMAP" id="MF_01114">
    <property type="entry name" value="RecX"/>
    <property type="match status" value="1"/>
</dbReference>
<protein>
    <recommendedName>
        <fullName evidence="3 5">Regulatory protein RecX</fullName>
    </recommendedName>
</protein>
<sequence>MIIENITFNKNKFIISFDLDIDITITEDVLVKFNLYKGMEVEDNFREILHKENSKNEGLLLSYKYLSNLKTTQQVKNYLYRKKINQYVIDDIIIELEKKGYLNDYDYALRLIHDSQKINRDGKNKIIYKLRSKGIKSNIIDKAIREIDVNLEEKNILYLSKRRFKNRGYNEKEIYSCKNYLLNKGFDSELINKVMENVNEK</sequence>
<evidence type="ECO:0000313" key="8">
    <source>
        <dbReference type="Proteomes" id="UP001549162"/>
    </source>
</evidence>
<feature type="domain" description="RecX second three-helical" evidence="6">
    <location>
        <begin position="103"/>
        <end position="143"/>
    </location>
</feature>
<evidence type="ECO:0000313" key="7">
    <source>
        <dbReference type="EMBL" id="MET3616495.1"/>
    </source>
</evidence>
<comment type="function">
    <text evidence="5">Modulates RecA activity.</text>
</comment>
<dbReference type="Gene3D" id="1.10.10.10">
    <property type="entry name" value="Winged helix-like DNA-binding domain superfamily/Winged helix DNA-binding domain"/>
    <property type="match status" value="3"/>
</dbReference>
<reference evidence="7 8" key="1">
    <citation type="submission" date="2024-06" db="EMBL/GenBank/DDBJ databases">
        <title>Genomic Encyclopedia of Type Strains, Phase IV (KMG-IV): sequencing the most valuable type-strain genomes for metagenomic binning, comparative biology and taxonomic classification.</title>
        <authorList>
            <person name="Goeker M."/>
        </authorList>
    </citation>
    <scope>NUCLEOTIDE SEQUENCE [LARGE SCALE GENOMIC DNA]</scope>
    <source>
        <strain evidence="7 8">DSM 21460</strain>
    </source>
</reference>
<dbReference type="InterPro" id="IPR053924">
    <property type="entry name" value="RecX_HTH_2nd"/>
</dbReference>
<organism evidence="7 8">
    <name type="scientific">Peptoniphilus olsenii</name>
    <dbReference type="NCBI Taxonomy" id="411570"/>
    <lineage>
        <taxon>Bacteria</taxon>
        <taxon>Bacillati</taxon>
        <taxon>Bacillota</taxon>
        <taxon>Tissierellia</taxon>
        <taxon>Tissierellales</taxon>
        <taxon>Peptoniphilaceae</taxon>
        <taxon>Peptoniphilus</taxon>
    </lineage>
</organism>
<evidence type="ECO:0000259" key="6">
    <source>
        <dbReference type="Pfam" id="PF02631"/>
    </source>
</evidence>
<evidence type="ECO:0000256" key="5">
    <source>
        <dbReference type="HAMAP-Rule" id="MF_01114"/>
    </source>
</evidence>
<dbReference type="PANTHER" id="PTHR33602:SF1">
    <property type="entry name" value="REGULATORY PROTEIN RECX FAMILY PROTEIN"/>
    <property type="match status" value="1"/>
</dbReference>
<dbReference type="InterPro" id="IPR003783">
    <property type="entry name" value="Regulatory_RecX"/>
</dbReference>